<proteinExistence type="predicted"/>
<evidence type="ECO:0000313" key="2">
    <source>
        <dbReference type="EMBL" id="KUG19728.1"/>
    </source>
</evidence>
<dbReference type="AlphaFoldDB" id="A0A0W8FFR3"/>
<name>A0A0W8FFR3_9ZZZZ</name>
<evidence type="ECO:0000259" key="1">
    <source>
        <dbReference type="Pfam" id="PF24957"/>
    </source>
</evidence>
<feature type="domain" description="DISARM protein DrmE C-terminal" evidence="1">
    <location>
        <begin position="532"/>
        <end position="702"/>
    </location>
</feature>
<organism evidence="2">
    <name type="scientific">hydrocarbon metagenome</name>
    <dbReference type="NCBI Taxonomy" id="938273"/>
    <lineage>
        <taxon>unclassified sequences</taxon>
        <taxon>metagenomes</taxon>
        <taxon>ecological metagenomes</taxon>
    </lineage>
</organism>
<sequence length="759" mass="85921">MTITPLLALEALYYRLHEKKLPSGRDRLVIFSSRVELRQDIKEHFTSLKARTMPLYHDAFPVGRVTSKGEVFKVASGSGAPKLIISPGVAALPNNSVAERTFGAIIEATADVKEEQAQQIFEWAQQNKVPFLFFVSPDPPTELARALIQKGIIYWGWEPDSLAEDCQIDEANLKRGLFSLDQPFCMNYKEIRNKATGVKKIIIPVKEQKLNEMLLELRKDYYELARAAKSINSPRAMEVTKRLLGCIYALEEMISPLAYAETELSRRWGTIPVNRRIDALKNHCESIRPEQPIFASYALRIADKVLETYGYMAATKTGKHPIVIQIIIEASANGKSVLFVSKNEALNEALKTYLEVEKGMDISKLKNQGINFIPVSQIYRSVAEVNIVDSCILYGCPRYYQKDILSYARARSIGIMAYDSEISAIKYIQSETDNSLSLFSDIHKAKAIERLLGAKPNGRTLKRRPKGERKNTALIFINPQDAEMGEFAPKEIFSDFLSLDWRIDFEYANEAEAKSADQRLGKDLSDGITIAKIALPGDRCIMLHAEKLVQIYDESTEKVKDREAKNLRKGDQLILIENSTRKSLAESVISKVEAHPAMMEAVIFQKTWIHYLKQALEESGDTFIEVIRKLKMHGARNPSTPGSIFQWLSGAIIGPQDLENIRRIGIIYEMPFLTAKFDDIAKAVRRLRSIHRSLARRLNKLIPQAGIEADLRERENTVIDKELDLYLEDFANIVSIERIEAVEILKDVSSGDLDRVTYN</sequence>
<dbReference type="InterPro" id="IPR049794">
    <property type="entry name" value="DrmE"/>
</dbReference>
<dbReference type="Pfam" id="PF24957">
    <property type="entry name" value="DrmE_C"/>
    <property type="match status" value="1"/>
</dbReference>
<accession>A0A0W8FFR3</accession>
<dbReference type="NCBIfam" id="NF038316">
    <property type="entry name" value="DrmE_fam"/>
    <property type="match status" value="1"/>
</dbReference>
<dbReference type="EMBL" id="LNQE01001262">
    <property type="protein sequence ID" value="KUG19728.1"/>
    <property type="molecule type" value="Genomic_DNA"/>
</dbReference>
<dbReference type="InterPro" id="IPR056666">
    <property type="entry name" value="DrmE_C"/>
</dbReference>
<comment type="caution">
    <text evidence="2">The sequence shown here is derived from an EMBL/GenBank/DDBJ whole genome shotgun (WGS) entry which is preliminary data.</text>
</comment>
<reference evidence="2" key="1">
    <citation type="journal article" date="2015" name="Proc. Natl. Acad. Sci. U.S.A.">
        <title>Networks of energetic and metabolic interactions define dynamics in microbial communities.</title>
        <authorList>
            <person name="Embree M."/>
            <person name="Liu J.K."/>
            <person name="Al-Bassam M.M."/>
            <person name="Zengler K."/>
        </authorList>
    </citation>
    <scope>NUCLEOTIDE SEQUENCE</scope>
</reference>
<protein>
    <recommendedName>
        <fullName evidence="1">DISARM protein DrmE C-terminal domain-containing protein</fullName>
    </recommendedName>
</protein>
<gene>
    <name evidence="2" type="ORF">ASZ90_010531</name>
</gene>